<feature type="domain" description="DH" evidence="4">
    <location>
        <begin position="582"/>
        <end position="777"/>
    </location>
</feature>
<comment type="caution">
    <text evidence="5">The sequence shown here is derived from an EMBL/GenBank/DDBJ whole genome shotgun (WGS) entry which is preliminary data.</text>
</comment>
<feature type="compositionally biased region" description="Basic and acidic residues" evidence="2">
    <location>
        <begin position="1186"/>
        <end position="1197"/>
    </location>
</feature>
<feature type="region of interest" description="Disordered" evidence="2">
    <location>
        <begin position="1422"/>
        <end position="1455"/>
    </location>
</feature>
<feature type="compositionally biased region" description="Polar residues" evidence="2">
    <location>
        <begin position="1267"/>
        <end position="1276"/>
    </location>
</feature>
<dbReference type="PANTHER" id="PTHR36182">
    <property type="entry name" value="PROTEIN, PUTATIVE (AFU_ORTHOLOGUE AFUA_6G10930)-RELATED"/>
    <property type="match status" value="1"/>
</dbReference>
<feature type="region of interest" description="Disordered" evidence="2">
    <location>
        <begin position="184"/>
        <end position="287"/>
    </location>
</feature>
<evidence type="ECO:0000256" key="3">
    <source>
        <dbReference type="SAM" id="Phobius"/>
    </source>
</evidence>
<feature type="region of interest" description="Disordered" evidence="2">
    <location>
        <begin position="323"/>
        <end position="392"/>
    </location>
</feature>
<dbReference type="EMBL" id="PUHQ01000090">
    <property type="protein sequence ID" value="KAG0656876.1"/>
    <property type="molecule type" value="Genomic_DNA"/>
</dbReference>
<dbReference type="Pfam" id="PF00621">
    <property type="entry name" value="RhoGEF"/>
    <property type="match status" value="1"/>
</dbReference>
<evidence type="ECO:0000313" key="6">
    <source>
        <dbReference type="Proteomes" id="UP000777482"/>
    </source>
</evidence>
<feature type="region of interest" description="Disordered" evidence="2">
    <location>
        <begin position="554"/>
        <end position="579"/>
    </location>
</feature>
<dbReference type="PROSITE" id="PS50010">
    <property type="entry name" value="DH_2"/>
    <property type="match status" value="1"/>
</dbReference>
<feature type="coiled-coil region" evidence="1">
    <location>
        <begin position="1596"/>
        <end position="1630"/>
    </location>
</feature>
<dbReference type="Gene3D" id="1.20.900.10">
    <property type="entry name" value="Dbl homology (DH) domain"/>
    <property type="match status" value="1"/>
</dbReference>
<keyword evidence="3" id="KW-0472">Membrane</keyword>
<evidence type="ECO:0000259" key="4">
    <source>
        <dbReference type="PROSITE" id="PS50010"/>
    </source>
</evidence>
<dbReference type="InterPro" id="IPR035899">
    <property type="entry name" value="DBL_dom_sf"/>
</dbReference>
<feature type="compositionally biased region" description="Basic residues" evidence="2">
    <location>
        <begin position="342"/>
        <end position="360"/>
    </location>
</feature>
<keyword evidence="1" id="KW-0175">Coiled coil</keyword>
<sequence>MTAPLNKDGSNFPAKKYATKAKLDSLKPVATLVAGKEFTWGLGGTATHNGGSCQVAISYDMMETMVVIASWVGGCPLSHPYKFKVPDIPGCDKCFFIWDWFNKSGNREMYQNAAVVSISGTAKQFVGPQIFRANTFGDDVCETIEGDEIHFPEPGDQVFYGAGLSASSPVTEVDCPGWDNKKIVTVTGPGNGPKATAPVGGASGSSTGATGKTGIELSGPPTKTGTTAAKPTGTADGSSASSGTEDPEPPAKTGAGDSATPTSTGAGDSAPSPSTGAGDSGPDSTADTAGNERTFLLLAGGFVALVVLAIVFFCLFHRRNRRHSGYRSASSDDDSESASDRPRRHSSKHRRRPRSHRRRKEKSDSDSSSSGKRFTDPQQATGAEEQGSRSAQRDFVLTKEVAIVVPLDFLITQHRQRDAPHARRRGQALFSTAMLASTSAPPPPSPRTKPRPLSQSFAPSTPVDQSPSLSRSYRQPVGTGSLRRSKMGSQHGRSRSHGDARVAMFAPSSEPGGPAVREVFCDVVVSDLELDASGNCARPAGPIAAFVDSLGEIVTSGPSEPARRPPSRPSTPGPAAQPDIEKVRRSLHELWVTEESYLRKITSLLQVPALPYKCSPLRTFSKKRETAIIPAFEATHLFTNIEQLVPISVAFEKDLKDVAQRAQNERQRVPEGFGEVILAHVEQMAPYKKWLANVSASEAIRRELDKHNSSFREFVERTQIHSRESANATGGFKEFLAEPFQRVSRYRLMIDPIIQHLEPGDPNIEPLQIASTILSDICSMEVDGATQRAAMFWSLKETIDGFPDSLVDFERRLIATIDADEVIEVTDSRPTTLRCTLFLFQDKLLIAKRPSGDKQGKVHAGVDDLDRTVALYQTSHLSPSQASILGSPKKLRKGVLGFRGIVDVAATTAIDLGERSSHHEFGLVFDHPPDNQSERWAGRPARRFVVAHTHAADTRSAEKRVWLEAFAEATLRLQLRAGALQARRGSITFSGSLDAGRARINWSLWDRQQYEQIRPDHKRKLALLLTSDGAARPLATPSRKRPFVSATATFLDPSRCRFEVCSTDSPGSDADIIENGRITAAVASIASSYGIDSFPATKPLSPGSGRSRTRSNLLSVLDVFSSGGNSLKRGNSLISKSSSTATTTFDTPSLSGPSQRLQSAPPARRPLNKHSAPDLSRSVGASAATDARDFGSREQLGRGDQAGFLQVGGSSRSRPRRSMSLPPPPSDLRSSPGPLAAFEDAPSPAETTGGDFPEVDCDAEMDRQQEETPTARQQATAMLHTSPMAYRPQPISPHRRMMGPREMRGAESADESPQHLPLARNGSPSPIRRGPRQESEFDQMHFEPADEPPRSGSSNALSKRARPKVEPSPRPSPAKKMASRLSTDAALSADVRAAGRELFAAPSGPAEVRTSQRIVSGASTRTVRAISPPCHSEQPDVFSPPRGSSTNGLAPSAAAAKFEEDEPMLDVATHPFDQLRKHVDDMRLKLARELTTANKENERIVSPTALTRSPQTRNVFGKAIPANNVLDSPAARFSKAASVFSDGAELRPRLKIDFTALSEWTRRLADLIDTCEVNAKAAEAGRDSPKDEGGSTKLEMAMLEQERDLIAAELAALKDEMTSLQQASRNTELAFSATQEENAKLRQAYMDICGEADALHADFNAALESVHLAAQAEPSATGEYIELTAQLSQAVAARFDAEHQLRLYRRAVQAELEEKAHWAVLLRQHGLIA</sequence>
<dbReference type="GO" id="GO:0005085">
    <property type="term" value="F:guanyl-nucleotide exchange factor activity"/>
    <property type="evidence" value="ECO:0007669"/>
    <property type="project" value="InterPro"/>
</dbReference>
<accession>A0A9P6VXU6</accession>
<reference evidence="5 6" key="1">
    <citation type="submission" date="2020-11" db="EMBL/GenBank/DDBJ databases">
        <title>Kefir isolates.</title>
        <authorList>
            <person name="Marcisauskas S."/>
            <person name="Kim Y."/>
            <person name="Blasche S."/>
        </authorList>
    </citation>
    <scope>NUCLEOTIDE SEQUENCE [LARGE SCALE GENOMIC DNA]</scope>
    <source>
        <strain evidence="5 6">KR</strain>
    </source>
</reference>
<name>A0A9P6VXU6_RHOMI</name>
<feature type="region of interest" description="Disordered" evidence="2">
    <location>
        <begin position="436"/>
        <end position="511"/>
    </location>
</feature>
<dbReference type="OrthoDB" id="660555at2759"/>
<keyword evidence="3" id="KW-1133">Transmembrane helix</keyword>
<organism evidence="5 6">
    <name type="scientific">Rhodotorula mucilaginosa</name>
    <name type="common">Yeast</name>
    <name type="synonym">Rhodotorula rubra</name>
    <dbReference type="NCBI Taxonomy" id="5537"/>
    <lineage>
        <taxon>Eukaryota</taxon>
        <taxon>Fungi</taxon>
        <taxon>Dikarya</taxon>
        <taxon>Basidiomycota</taxon>
        <taxon>Pucciniomycotina</taxon>
        <taxon>Microbotryomycetes</taxon>
        <taxon>Sporidiobolales</taxon>
        <taxon>Sporidiobolaceae</taxon>
        <taxon>Rhodotorula</taxon>
    </lineage>
</organism>
<keyword evidence="6" id="KW-1185">Reference proteome</keyword>
<dbReference type="SUPFAM" id="SSF48065">
    <property type="entry name" value="DBL homology domain (DH-domain)"/>
    <property type="match status" value="1"/>
</dbReference>
<feature type="compositionally biased region" description="Polar residues" evidence="2">
    <location>
        <begin position="259"/>
        <end position="287"/>
    </location>
</feature>
<protein>
    <recommendedName>
        <fullName evidence="4">DH domain-containing protein</fullName>
    </recommendedName>
</protein>
<dbReference type="Proteomes" id="UP000777482">
    <property type="component" value="Unassembled WGS sequence"/>
</dbReference>
<dbReference type="PANTHER" id="PTHR36182:SF1">
    <property type="entry name" value="PROTEIN, PUTATIVE (AFU_ORTHOLOGUE AFUA_6G10930)-RELATED"/>
    <property type="match status" value="1"/>
</dbReference>
<evidence type="ECO:0000313" key="5">
    <source>
        <dbReference type="EMBL" id="KAG0656876.1"/>
    </source>
</evidence>
<evidence type="ECO:0000256" key="2">
    <source>
        <dbReference type="SAM" id="MobiDB-lite"/>
    </source>
</evidence>
<gene>
    <name evidence="5" type="ORF">C6P46_006897</name>
</gene>
<feature type="compositionally biased region" description="Low complexity" evidence="2">
    <location>
        <begin position="195"/>
        <end position="244"/>
    </location>
</feature>
<feature type="compositionally biased region" description="Polar residues" evidence="2">
    <location>
        <begin position="455"/>
        <end position="473"/>
    </location>
</feature>
<feature type="region of interest" description="Disordered" evidence="2">
    <location>
        <begin position="1128"/>
        <end position="1384"/>
    </location>
</feature>
<evidence type="ECO:0000256" key="1">
    <source>
        <dbReference type="SAM" id="Coils"/>
    </source>
</evidence>
<dbReference type="Gene3D" id="2.70.50.70">
    <property type="match status" value="1"/>
</dbReference>
<proteinExistence type="predicted"/>
<dbReference type="SMART" id="SM00325">
    <property type="entry name" value="RhoGEF"/>
    <property type="match status" value="1"/>
</dbReference>
<feature type="transmembrane region" description="Helical" evidence="3">
    <location>
        <begin position="295"/>
        <end position="316"/>
    </location>
</feature>
<dbReference type="InterPro" id="IPR000219">
    <property type="entry name" value="DH_dom"/>
</dbReference>
<keyword evidence="3" id="KW-0812">Transmembrane</keyword>
<feature type="compositionally biased region" description="Basic and acidic residues" evidence="2">
    <location>
        <begin position="1331"/>
        <end position="1349"/>
    </location>
</feature>
<feature type="compositionally biased region" description="Polar residues" evidence="2">
    <location>
        <begin position="1128"/>
        <end position="1158"/>
    </location>
</feature>